<reference evidence="3" key="1">
    <citation type="journal article" date="2019" name="Int. J. Syst. Evol. Microbiol.">
        <title>The Global Catalogue of Microorganisms (GCM) 10K type strain sequencing project: providing services to taxonomists for standard genome sequencing and annotation.</title>
        <authorList>
            <consortium name="The Broad Institute Genomics Platform"/>
            <consortium name="The Broad Institute Genome Sequencing Center for Infectious Disease"/>
            <person name="Wu L."/>
            <person name="Ma J."/>
        </authorList>
    </citation>
    <scope>NUCLEOTIDE SEQUENCE [LARGE SCALE GENOMIC DNA]</scope>
    <source>
        <strain evidence="3">JCM 4816</strain>
    </source>
</reference>
<feature type="region of interest" description="Disordered" evidence="1">
    <location>
        <begin position="1"/>
        <end position="75"/>
    </location>
</feature>
<evidence type="ECO:0000313" key="3">
    <source>
        <dbReference type="Proteomes" id="UP001501455"/>
    </source>
</evidence>
<feature type="compositionally biased region" description="Polar residues" evidence="1">
    <location>
        <begin position="1"/>
        <end position="15"/>
    </location>
</feature>
<gene>
    <name evidence="2" type="ORF">GCM10019016_038530</name>
</gene>
<sequence>MSGSSYQYCRTSLPETSARLPDDTKVDTPVTPVTPPPRRCRRDSRATPMAPDWANSPIRPGRGDSGASEAFSRTSGDVLMTPKAFGPMMRMPYVRACRTRARWRSRPSGPDSA</sequence>
<comment type="caution">
    <text evidence="2">The sequence shown here is derived from an EMBL/GenBank/DDBJ whole genome shotgun (WGS) entry which is preliminary data.</text>
</comment>
<keyword evidence="3" id="KW-1185">Reference proteome</keyword>
<evidence type="ECO:0000313" key="2">
    <source>
        <dbReference type="EMBL" id="GAA3496752.1"/>
    </source>
</evidence>
<accession>A0ABP6TQK3</accession>
<proteinExistence type="predicted"/>
<dbReference type="Proteomes" id="UP001501455">
    <property type="component" value="Unassembled WGS sequence"/>
</dbReference>
<organism evidence="2 3">
    <name type="scientific">Streptomyces prasinosporus</name>
    <dbReference type="NCBI Taxonomy" id="68256"/>
    <lineage>
        <taxon>Bacteria</taxon>
        <taxon>Bacillati</taxon>
        <taxon>Actinomycetota</taxon>
        <taxon>Actinomycetes</taxon>
        <taxon>Kitasatosporales</taxon>
        <taxon>Streptomycetaceae</taxon>
        <taxon>Streptomyces</taxon>
        <taxon>Streptomyces albogriseolus group</taxon>
    </lineage>
</organism>
<evidence type="ECO:0000256" key="1">
    <source>
        <dbReference type="SAM" id="MobiDB-lite"/>
    </source>
</evidence>
<name>A0ABP6TQK3_9ACTN</name>
<protein>
    <submittedName>
        <fullName evidence="2">Uncharacterized protein</fullName>
    </submittedName>
</protein>
<dbReference type="EMBL" id="BAAAXF010000025">
    <property type="protein sequence ID" value="GAA3496752.1"/>
    <property type="molecule type" value="Genomic_DNA"/>
</dbReference>